<dbReference type="EMBL" id="JAAGRN010000008">
    <property type="protein sequence ID" value="NDY83904.1"/>
    <property type="molecule type" value="Genomic_DNA"/>
</dbReference>
<dbReference type="PANTHER" id="PTHR34216:SF13">
    <property type="entry name" value="XYLANASE_CHITIN DEACETYLASE"/>
    <property type="match status" value="1"/>
</dbReference>
<dbReference type="Pfam" id="PF01522">
    <property type="entry name" value="Polysacc_deac_1"/>
    <property type="match status" value="1"/>
</dbReference>
<reference evidence="3" key="1">
    <citation type="submission" date="2020-02" db="EMBL/GenBank/DDBJ databases">
        <authorList>
            <person name="Chen W.-M."/>
        </authorList>
    </citation>
    <scope>NUCLEOTIDE SEQUENCE</scope>
    <source>
        <strain evidence="3">NBD-18</strain>
    </source>
</reference>
<name>A0A6B2R2L9_9BURK</name>
<dbReference type="InterPro" id="IPR011330">
    <property type="entry name" value="Glyco_hydro/deAcase_b/a-brl"/>
</dbReference>
<organism evidence="3">
    <name type="scientific">Sheuella amnicola</name>
    <dbReference type="NCBI Taxonomy" id="2707330"/>
    <lineage>
        <taxon>Bacteria</taxon>
        <taxon>Pseudomonadati</taxon>
        <taxon>Pseudomonadota</taxon>
        <taxon>Betaproteobacteria</taxon>
        <taxon>Burkholderiales</taxon>
        <taxon>Alcaligenaceae</taxon>
        <taxon>Sheuella</taxon>
    </lineage>
</organism>
<feature type="domain" description="NodB homology" evidence="2">
    <location>
        <begin position="65"/>
        <end position="284"/>
    </location>
</feature>
<proteinExistence type="predicted"/>
<dbReference type="GO" id="GO:0005975">
    <property type="term" value="P:carbohydrate metabolic process"/>
    <property type="evidence" value="ECO:0007669"/>
    <property type="project" value="InterPro"/>
</dbReference>
<comment type="caution">
    <text evidence="3">The sequence shown here is derived from an EMBL/GenBank/DDBJ whole genome shotgun (WGS) entry which is preliminary data.</text>
</comment>
<dbReference type="AlphaFoldDB" id="A0A6B2R2L9"/>
<dbReference type="PANTHER" id="PTHR34216">
    <property type="match status" value="1"/>
</dbReference>
<protein>
    <submittedName>
        <fullName evidence="3">Polysaccharide deacetylase family protein</fullName>
    </submittedName>
</protein>
<evidence type="ECO:0000256" key="1">
    <source>
        <dbReference type="ARBA" id="ARBA00022729"/>
    </source>
</evidence>
<keyword evidence="1" id="KW-0732">Signal</keyword>
<dbReference type="GO" id="GO:0016810">
    <property type="term" value="F:hydrolase activity, acting on carbon-nitrogen (but not peptide) bonds"/>
    <property type="evidence" value="ECO:0007669"/>
    <property type="project" value="InterPro"/>
</dbReference>
<gene>
    <name evidence="3" type="ORF">G3I67_11750</name>
</gene>
<evidence type="ECO:0000259" key="2">
    <source>
        <dbReference type="PROSITE" id="PS51677"/>
    </source>
</evidence>
<sequence length="284" mass="32822">MTIPFKHAHSVPVLMYHHVSPAKDMITTSPENFERQIRGLAKNGYRALSTQEFADFLSGKPVAAKSILITFDDGYLDNWVYAHPILKKYNMRATMFIVTGVIGDGPARPVWGDKQALPEMIPHKRAKAMVEAGNADPVMVRWSEVHAMRQAGTFEFHSHTDTHTRWDRNCENRQDCLDRMSVELLRSREVLKNQIGSVSEHFCWPQGYFEDDYVKLAQDHGFRYLYTTIAHGQNVAGGDPAHIYRFAVRNRGFYWLCQRIFLASHPVIGPLYNRWKLWKRSKRA</sequence>
<evidence type="ECO:0000313" key="3">
    <source>
        <dbReference type="EMBL" id="NDY83904.1"/>
    </source>
</evidence>
<dbReference type="InterPro" id="IPR051398">
    <property type="entry name" value="Polysacch_Deacetylase"/>
</dbReference>
<dbReference type="RefSeq" id="WP_163655580.1">
    <property type="nucleotide sequence ID" value="NZ_JAAGRN010000008.1"/>
</dbReference>
<dbReference type="SUPFAM" id="SSF88713">
    <property type="entry name" value="Glycoside hydrolase/deacetylase"/>
    <property type="match status" value="1"/>
</dbReference>
<dbReference type="PROSITE" id="PS51677">
    <property type="entry name" value="NODB"/>
    <property type="match status" value="1"/>
</dbReference>
<accession>A0A6B2R2L9</accession>
<dbReference type="InterPro" id="IPR002509">
    <property type="entry name" value="NODB_dom"/>
</dbReference>
<dbReference type="Gene3D" id="3.20.20.370">
    <property type="entry name" value="Glycoside hydrolase/deacetylase"/>
    <property type="match status" value="1"/>
</dbReference>
<dbReference type="CDD" id="cd10969">
    <property type="entry name" value="CE4_Ecf1_like_5s"/>
    <property type="match status" value="1"/>
</dbReference>